<evidence type="ECO:0000256" key="9">
    <source>
        <dbReference type="RuleBase" id="RU363032"/>
    </source>
</evidence>
<dbReference type="PANTHER" id="PTHR30614">
    <property type="entry name" value="MEMBRANE COMPONENT OF AMINO ACID ABC TRANSPORTER"/>
    <property type="match status" value="1"/>
</dbReference>
<keyword evidence="6 9" id="KW-0812">Transmembrane</keyword>
<keyword evidence="5" id="KW-0997">Cell inner membrane</keyword>
<feature type="transmembrane region" description="Helical" evidence="9">
    <location>
        <begin position="196"/>
        <end position="215"/>
    </location>
</feature>
<accession>A0A4Q0SWM8</accession>
<keyword evidence="7 9" id="KW-1133">Transmembrane helix</keyword>
<name>A0A4Q0SWM8_9BRAD</name>
<dbReference type="GO" id="GO:0043190">
    <property type="term" value="C:ATP-binding cassette (ABC) transporter complex"/>
    <property type="evidence" value="ECO:0007669"/>
    <property type="project" value="InterPro"/>
</dbReference>
<organism evidence="11 12">
    <name type="scientific">Bradyrhizobium zhanjiangense</name>
    <dbReference type="NCBI Taxonomy" id="1325107"/>
    <lineage>
        <taxon>Bacteria</taxon>
        <taxon>Pseudomonadati</taxon>
        <taxon>Pseudomonadota</taxon>
        <taxon>Alphaproteobacteria</taxon>
        <taxon>Hyphomicrobiales</taxon>
        <taxon>Nitrobacteraceae</taxon>
        <taxon>Bradyrhizobium</taxon>
    </lineage>
</organism>
<dbReference type="AlphaFoldDB" id="A0A4Q0SWM8"/>
<keyword evidence="3 9" id="KW-0813">Transport</keyword>
<feature type="transmembrane region" description="Helical" evidence="9">
    <location>
        <begin position="24"/>
        <end position="42"/>
    </location>
</feature>
<reference evidence="11 12" key="1">
    <citation type="submission" date="2015-04" db="EMBL/GenBank/DDBJ databases">
        <title>Comparative genomics of rhizobia nodulating Arachis hypogaea in China.</title>
        <authorList>
            <person name="Li Y."/>
        </authorList>
    </citation>
    <scope>NUCLEOTIDE SEQUENCE [LARGE SCALE GENOMIC DNA]</scope>
    <source>
        <strain evidence="11 12">CCBAU 51787</strain>
    </source>
</reference>
<evidence type="ECO:0000256" key="7">
    <source>
        <dbReference type="ARBA" id="ARBA00022989"/>
    </source>
</evidence>
<dbReference type="GO" id="GO:0006865">
    <property type="term" value="P:amino acid transport"/>
    <property type="evidence" value="ECO:0007669"/>
    <property type="project" value="TreeGrafter"/>
</dbReference>
<comment type="caution">
    <text evidence="11">The sequence shown here is derived from an EMBL/GenBank/DDBJ whole genome shotgun (WGS) entry which is preliminary data.</text>
</comment>
<evidence type="ECO:0000313" key="11">
    <source>
        <dbReference type="EMBL" id="RXH42741.1"/>
    </source>
</evidence>
<protein>
    <recommendedName>
        <fullName evidence="10">ABC transmembrane type-1 domain-containing protein</fullName>
    </recommendedName>
</protein>
<gene>
    <name evidence="11" type="ORF">XH94_00160</name>
</gene>
<dbReference type="InterPro" id="IPR035906">
    <property type="entry name" value="MetI-like_sf"/>
</dbReference>
<evidence type="ECO:0000256" key="4">
    <source>
        <dbReference type="ARBA" id="ARBA00022475"/>
    </source>
</evidence>
<keyword evidence="8 9" id="KW-0472">Membrane</keyword>
<dbReference type="Gene3D" id="1.10.3720.10">
    <property type="entry name" value="MetI-like"/>
    <property type="match status" value="1"/>
</dbReference>
<dbReference type="Proteomes" id="UP000290565">
    <property type="component" value="Unassembled WGS sequence"/>
</dbReference>
<dbReference type="SUPFAM" id="SSF161098">
    <property type="entry name" value="MetI-like"/>
    <property type="match status" value="1"/>
</dbReference>
<feature type="domain" description="ABC transmembrane type-1" evidence="10">
    <location>
        <begin position="18"/>
        <end position="215"/>
    </location>
</feature>
<dbReference type="NCBIfam" id="TIGR01726">
    <property type="entry name" value="HEQRo_perm_3TM"/>
    <property type="match status" value="1"/>
</dbReference>
<feature type="transmembrane region" description="Helical" evidence="9">
    <location>
        <begin position="54"/>
        <end position="75"/>
    </location>
</feature>
<dbReference type="CDD" id="cd06261">
    <property type="entry name" value="TM_PBP2"/>
    <property type="match status" value="1"/>
</dbReference>
<proteinExistence type="inferred from homology"/>
<dbReference type="RefSeq" id="WP_245508421.1">
    <property type="nucleotide sequence ID" value="NZ_LBJM01000001.1"/>
</dbReference>
<dbReference type="InterPro" id="IPR010065">
    <property type="entry name" value="AA_ABC_transptr_permease_3TM"/>
</dbReference>
<evidence type="ECO:0000256" key="3">
    <source>
        <dbReference type="ARBA" id="ARBA00022448"/>
    </source>
</evidence>
<dbReference type="InterPro" id="IPR000515">
    <property type="entry name" value="MetI-like"/>
</dbReference>
<dbReference type="PANTHER" id="PTHR30614:SF10">
    <property type="entry name" value="ARGININE ABC TRANSPORTER PERMEASE PROTEIN ARTM"/>
    <property type="match status" value="1"/>
</dbReference>
<keyword evidence="4" id="KW-1003">Cell membrane</keyword>
<evidence type="ECO:0000256" key="5">
    <source>
        <dbReference type="ARBA" id="ARBA00022519"/>
    </source>
</evidence>
<dbReference type="EMBL" id="LBJM01000001">
    <property type="protein sequence ID" value="RXH42741.1"/>
    <property type="molecule type" value="Genomic_DNA"/>
</dbReference>
<feature type="transmembrane region" description="Helical" evidence="9">
    <location>
        <begin position="96"/>
        <end position="119"/>
    </location>
</feature>
<dbReference type="InterPro" id="IPR043429">
    <property type="entry name" value="ArtM/GltK/GlnP/TcyL/YhdX-like"/>
</dbReference>
<evidence type="ECO:0000256" key="6">
    <source>
        <dbReference type="ARBA" id="ARBA00022692"/>
    </source>
</evidence>
<evidence type="ECO:0000313" key="12">
    <source>
        <dbReference type="Proteomes" id="UP000290565"/>
    </source>
</evidence>
<comment type="subcellular location">
    <subcellularLocation>
        <location evidence="1">Cell inner membrane</location>
        <topology evidence="1">Multi-pass membrane protein</topology>
    </subcellularLocation>
    <subcellularLocation>
        <location evidence="9">Cell membrane</location>
        <topology evidence="9">Multi-pass membrane protein</topology>
    </subcellularLocation>
</comment>
<dbReference type="PROSITE" id="PS50928">
    <property type="entry name" value="ABC_TM1"/>
    <property type="match status" value="1"/>
</dbReference>
<evidence type="ECO:0000256" key="2">
    <source>
        <dbReference type="ARBA" id="ARBA00010072"/>
    </source>
</evidence>
<evidence type="ECO:0000256" key="8">
    <source>
        <dbReference type="ARBA" id="ARBA00023136"/>
    </source>
</evidence>
<sequence>MLDFSIMADAFPNLLKGAGMTGRLSILILLLGMMLAVPLAYARNAQSIWLHGPASIYILVIRGIPSLLQVFIVYYGLGQFSFVRNSALWPIFRDPFWCVIIALGLNSAAYTAEIIAGALRQVPKGLVEAAQALGLSWFQTQRKVTIPLAVRAALPAYENEVILTIKATSLASTITLLDLTGAARLEVSNTFAPYEVFLTAGAIYFCITTSLSWLLRRFEVRLSAGHRNEERRVKEFQPVLPGIRDH</sequence>
<evidence type="ECO:0000259" key="10">
    <source>
        <dbReference type="PROSITE" id="PS50928"/>
    </source>
</evidence>
<evidence type="ECO:0000256" key="1">
    <source>
        <dbReference type="ARBA" id="ARBA00004429"/>
    </source>
</evidence>
<comment type="similarity">
    <text evidence="2">Belongs to the binding-protein-dependent transport system permease family. HisMQ subfamily.</text>
</comment>
<dbReference type="GO" id="GO:0022857">
    <property type="term" value="F:transmembrane transporter activity"/>
    <property type="evidence" value="ECO:0007669"/>
    <property type="project" value="InterPro"/>
</dbReference>
<dbReference type="Pfam" id="PF00528">
    <property type="entry name" value="BPD_transp_1"/>
    <property type="match status" value="1"/>
</dbReference>